<dbReference type="PANTHER" id="PTHR28232:SF1">
    <property type="entry name" value="TRANSCRIPTIONAL REGULATORY PROTEIN RXT2"/>
    <property type="match status" value="1"/>
</dbReference>
<feature type="compositionally biased region" description="Basic and acidic residues" evidence="1">
    <location>
        <begin position="254"/>
        <end position="267"/>
    </location>
</feature>
<dbReference type="GO" id="GO:0005829">
    <property type="term" value="C:cytosol"/>
    <property type="evidence" value="ECO:0007669"/>
    <property type="project" value="TreeGrafter"/>
</dbReference>
<evidence type="ECO:0000256" key="1">
    <source>
        <dbReference type="SAM" id="MobiDB-lite"/>
    </source>
</evidence>
<dbReference type="GO" id="GO:0033698">
    <property type="term" value="C:Rpd3L complex"/>
    <property type="evidence" value="ECO:0007669"/>
    <property type="project" value="TreeGrafter"/>
</dbReference>
<feature type="region of interest" description="Disordered" evidence="1">
    <location>
        <begin position="448"/>
        <end position="471"/>
    </location>
</feature>
<gene>
    <name evidence="3" type="ORF">B0H67DRAFT_556209</name>
</gene>
<evidence type="ECO:0000313" key="3">
    <source>
        <dbReference type="EMBL" id="KAK0707527.1"/>
    </source>
</evidence>
<keyword evidence="4" id="KW-1185">Reference proteome</keyword>
<protein>
    <submittedName>
        <fullName evidence="3">RXT2-like protein</fullName>
    </submittedName>
</protein>
<dbReference type="AlphaFoldDB" id="A0AA40DNP0"/>
<name>A0AA40DNP0_9PEZI</name>
<dbReference type="Proteomes" id="UP001172102">
    <property type="component" value="Unassembled WGS sequence"/>
</dbReference>
<evidence type="ECO:0000313" key="4">
    <source>
        <dbReference type="Proteomes" id="UP001172102"/>
    </source>
</evidence>
<proteinExistence type="predicted"/>
<evidence type="ECO:0000259" key="2">
    <source>
        <dbReference type="Pfam" id="PF08595"/>
    </source>
</evidence>
<dbReference type="PANTHER" id="PTHR28232">
    <property type="entry name" value="TRANSCRIPTIONAL REGULATORY PROTEIN RXT2"/>
    <property type="match status" value="1"/>
</dbReference>
<accession>A0AA40DNP0</accession>
<dbReference type="EMBL" id="JAUKUA010000006">
    <property type="protein sequence ID" value="KAK0707527.1"/>
    <property type="molecule type" value="Genomic_DNA"/>
</dbReference>
<sequence>MTESDSDSSIEHATNRGYKLKKRSRFVRQGRLVPAAGPAAYKELELTEAKIAEHAGYQRAIINENPPLIDDEGYELDSDDNEERVREAISSAMEENPYSLIRLEQLLAPLTAVTDLPTHPTLSRPFISNALTELVNQGCKLMHKENAALWKAKPLLTRLIGDNTWAPCGIMIEPTDKDLFTGTARFLNHPTNLSQIGAAPTPNAIEPPNNPVNGNHTDLTTSQSATSTSQLNGSGDPARALDLADQVSETGQGKGKEKDTVEYEKQSNTHVNKNGQPEAVAGGDPEDIAKASPKTNGNTVDGIARLDGEDVEMAEAHGAEGQSNNEVKSSAVVAHSNGVRPVSTSPESLEDPFIHPLFVPPRSARTDRDLGLPEQEAEDVRRLLQLYVQKQEEVCRGTKKLYEGLLKADQYRKTVWQWAKAEAHCGANRDMSDGEDWYDKEEWGLTEELKKGEDEVEEDTAQTQKKTRTRR</sequence>
<reference evidence="3" key="1">
    <citation type="submission" date="2023-06" db="EMBL/GenBank/DDBJ databases">
        <title>Genome-scale phylogeny and comparative genomics of the fungal order Sordariales.</title>
        <authorList>
            <consortium name="Lawrence Berkeley National Laboratory"/>
            <person name="Hensen N."/>
            <person name="Bonometti L."/>
            <person name="Westerberg I."/>
            <person name="Brannstrom I.O."/>
            <person name="Guillou S."/>
            <person name="Cros-Aarteil S."/>
            <person name="Calhoun S."/>
            <person name="Haridas S."/>
            <person name="Kuo A."/>
            <person name="Mondo S."/>
            <person name="Pangilinan J."/>
            <person name="Riley R."/>
            <person name="Labutti K."/>
            <person name="Andreopoulos B."/>
            <person name="Lipzen A."/>
            <person name="Chen C."/>
            <person name="Yanf M."/>
            <person name="Daum C."/>
            <person name="Ng V."/>
            <person name="Clum A."/>
            <person name="Steindorff A."/>
            <person name="Ohm R."/>
            <person name="Martin F."/>
            <person name="Silar P."/>
            <person name="Natvig D."/>
            <person name="Lalanne C."/>
            <person name="Gautier V."/>
            <person name="Ament-Velasquez S.L."/>
            <person name="Kruys A."/>
            <person name="Hutchinson M.I."/>
            <person name="Powell A.J."/>
            <person name="Barry K."/>
            <person name="Miller A.N."/>
            <person name="Grigoriev I.V."/>
            <person name="Debuchy R."/>
            <person name="Gladieux P."/>
            <person name="Thoren M.H."/>
            <person name="Johannesson H."/>
        </authorList>
    </citation>
    <scope>NUCLEOTIDE SEQUENCE</scope>
    <source>
        <strain evidence="3">SMH4607-1</strain>
    </source>
</reference>
<dbReference type="InterPro" id="IPR013904">
    <property type="entry name" value="RXT2_N"/>
</dbReference>
<feature type="region of interest" description="Disordered" evidence="1">
    <location>
        <begin position="192"/>
        <end position="300"/>
    </location>
</feature>
<comment type="caution">
    <text evidence="3">The sequence shown here is derived from an EMBL/GenBank/DDBJ whole genome shotgun (WGS) entry which is preliminary data.</text>
</comment>
<dbReference type="Pfam" id="PF08595">
    <property type="entry name" value="RXT2_N"/>
    <property type="match status" value="1"/>
</dbReference>
<dbReference type="InterPro" id="IPR039602">
    <property type="entry name" value="Rxt2"/>
</dbReference>
<organism evidence="3 4">
    <name type="scientific">Lasiosphaeris hirsuta</name>
    <dbReference type="NCBI Taxonomy" id="260670"/>
    <lineage>
        <taxon>Eukaryota</taxon>
        <taxon>Fungi</taxon>
        <taxon>Dikarya</taxon>
        <taxon>Ascomycota</taxon>
        <taxon>Pezizomycotina</taxon>
        <taxon>Sordariomycetes</taxon>
        <taxon>Sordariomycetidae</taxon>
        <taxon>Sordariales</taxon>
        <taxon>Lasiosphaeriaceae</taxon>
        <taxon>Lasiosphaeris</taxon>
    </lineage>
</organism>
<feature type="domain" description="Transcriptional regulatory protein RXT2 N-terminal" evidence="2">
    <location>
        <begin position="14"/>
        <end position="162"/>
    </location>
</feature>
<feature type="compositionally biased region" description="Low complexity" evidence="1">
    <location>
        <begin position="220"/>
        <end position="230"/>
    </location>
</feature>